<organism evidence="2 3">
    <name type="scientific">Artemisia annua</name>
    <name type="common">Sweet wormwood</name>
    <dbReference type="NCBI Taxonomy" id="35608"/>
    <lineage>
        <taxon>Eukaryota</taxon>
        <taxon>Viridiplantae</taxon>
        <taxon>Streptophyta</taxon>
        <taxon>Embryophyta</taxon>
        <taxon>Tracheophyta</taxon>
        <taxon>Spermatophyta</taxon>
        <taxon>Magnoliopsida</taxon>
        <taxon>eudicotyledons</taxon>
        <taxon>Gunneridae</taxon>
        <taxon>Pentapetalae</taxon>
        <taxon>asterids</taxon>
        <taxon>campanulids</taxon>
        <taxon>Asterales</taxon>
        <taxon>Asteraceae</taxon>
        <taxon>Asteroideae</taxon>
        <taxon>Anthemideae</taxon>
        <taxon>Artemisiinae</taxon>
        <taxon>Artemisia</taxon>
    </lineage>
</organism>
<reference evidence="2 3" key="1">
    <citation type="journal article" date="2018" name="Mol. Plant">
        <title>The genome of Artemisia annua provides insight into the evolution of Asteraceae family and artemisinin biosynthesis.</title>
        <authorList>
            <person name="Shen Q."/>
            <person name="Zhang L."/>
            <person name="Liao Z."/>
            <person name="Wang S."/>
            <person name="Yan T."/>
            <person name="Shi P."/>
            <person name="Liu M."/>
            <person name="Fu X."/>
            <person name="Pan Q."/>
            <person name="Wang Y."/>
            <person name="Lv Z."/>
            <person name="Lu X."/>
            <person name="Zhang F."/>
            <person name="Jiang W."/>
            <person name="Ma Y."/>
            <person name="Chen M."/>
            <person name="Hao X."/>
            <person name="Li L."/>
            <person name="Tang Y."/>
            <person name="Lv G."/>
            <person name="Zhou Y."/>
            <person name="Sun X."/>
            <person name="Brodelius P.E."/>
            <person name="Rose J.K.C."/>
            <person name="Tang K."/>
        </authorList>
    </citation>
    <scope>NUCLEOTIDE SEQUENCE [LARGE SCALE GENOMIC DNA]</scope>
    <source>
        <strain evidence="3">cv. Huhao1</strain>
        <tissue evidence="2">Leaf</tissue>
    </source>
</reference>
<evidence type="ECO:0000313" key="3">
    <source>
        <dbReference type="Proteomes" id="UP000245207"/>
    </source>
</evidence>
<dbReference type="InterPro" id="IPR040256">
    <property type="entry name" value="At4g02000-like"/>
</dbReference>
<feature type="compositionally biased region" description="Low complexity" evidence="1">
    <location>
        <begin position="70"/>
        <end position="79"/>
    </location>
</feature>
<dbReference type="EMBL" id="PKPP01004676">
    <property type="protein sequence ID" value="PWA63258.1"/>
    <property type="molecule type" value="Genomic_DNA"/>
</dbReference>
<accession>A0A2U1MPS9</accession>
<keyword evidence="3" id="KW-1185">Reference proteome</keyword>
<name>A0A2U1MPS9_ARTAN</name>
<dbReference type="AlphaFoldDB" id="A0A2U1MPS9"/>
<dbReference type="PANTHER" id="PTHR31286">
    <property type="entry name" value="GLYCINE-RICH CELL WALL STRUCTURAL PROTEIN 1.8-LIKE"/>
    <property type="match status" value="1"/>
</dbReference>
<evidence type="ECO:0000313" key="2">
    <source>
        <dbReference type="EMBL" id="PWA63258.1"/>
    </source>
</evidence>
<feature type="region of interest" description="Disordered" evidence="1">
    <location>
        <begin position="12"/>
        <end position="89"/>
    </location>
</feature>
<feature type="region of interest" description="Disordered" evidence="1">
    <location>
        <begin position="254"/>
        <end position="314"/>
    </location>
</feature>
<dbReference type="PANTHER" id="PTHR31286:SF99">
    <property type="entry name" value="DUF4283 DOMAIN-CONTAINING PROTEIN"/>
    <property type="match status" value="1"/>
</dbReference>
<protein>
    <recommendedName>
        <fullName evidence="4">ATPase, F1/V1/A1 complex, alpha/beta subunit, Zinc knuckle CX2CX4HX4C</fullName>
    </recommendedName>
</protein>
<comment type="caution">
    <text evidence="2">The sequence shown here is derived from an EMBL/GenBank/DDBJ whole genome shotgun (WGS) entry which is preliminary data.</text>
</comment>
<dbReference type="Proteomes" id="UP000245207">
    <property type="component" value="Unassembled WGS sequence"/>
</dbReference>
<gene>
    <name evidence="2" type="ORF">CTI12_AA353660</name>
</gene>
<sequence length="344" mass="38579">MLQPILDLILREVSGSKDEGLKDKDETVEPVNVSVPVNKEQLGGEEQGSEKFTMESNVSTPSSGNQIHVSSTSESAGSSELNKDDDANKNEYNTYAKMLKKDVNNLNKELVFIAPSVNKDGKPKVMDQATASMCQLGVGKTSYARVLVEVEATKDLKNMVKIEYIDKNKNVKGSKEVQIEYEWKPDRCSHCNVFGHTFVKCNSRPQTESELKEKAAEEEKTLKANKEVQNEGFIEVQQRKKFVIQQKRNGQYRYYGPQELNNNSTKGYSPCKDKNRSDGSTSNRYEVLNNEEEGVNNETRGDVDRTGKHNTNGSNIEEVMEGRNEMAQTMAQENVIGLSTKVLN</sequence>
<feature type="compositionally biased region" description="Polar residues" evidence="1">
    <location>
        <begin position="54"/>
        <end position="69"/>
    </location>
</feature>
<evidence type="ECO:0000256" key="1">
    <source>
        <dbReference type="SAM" id="MobiDB-lite"/>
    </source>
</evidence>
<proteinExistence type="predicted"/>
<evidence type="ECO:0008006" key="4">
    <source>
        <dbReference type="Google" id="ProtNLM"/>
    </source>
</evidence>
<feature type="compositionally biased region" description="Basic and acidic residues" evidence="1">
    <location>
        <begin position="14"/>
        <end position="27"/>
    </location>
</feature>